<sequence length="576" mass="64034">MPKNDGIYMICVILTWMPNIAFSGSVNEFEMVSRSKALHSLQIKPTAEHHGQAAALHNKSMIAPITRRIASEQGGMCTRVVNAEALPTYTWFSKLEVRQQAQVNPGNTARLRAAVDRYMKGDNLTVVFLGGSITAGQGAVDGKAFPFWAEEIMTQSLGSQSKVHNGAIPGTLSSYMSVCHNMHCPKEADIVFLDYTLNDPLTISMDNPVRRPFERLIRKLLSYPRKPAVILVHAFKWFDLEELGVYWKSCERDFHDFALYYSLSELSVKAAAWHLMRKGEAGYQVDRTRGDHSGQIQPAIDASLRDKVFFWDVIHPDGRTGHKFMGEISAQVVLDAHAGLKVTPLTDQERTVVNEPLPPPMLRNNWESASDKCFIGPVFVKAILEHPQWEYKNEGLSFRPKFGYIADQPNARMKISVNTTSATGHKEKMVTVELSYLRSYVNMGQAQVECVEGCTCDPSILDGHTTDKTSLLNLLEFKVTQHDRCIISITVLKETSSGKHKVKIAGIMVSEEGGGEGVHNHMAIDMLMEGVSSNVSKGTAFDINAWAKSTGRRLNGLDSFYEELPYDVPGPGSAHE</sequence>
<evidence type="ECO:0000313" key="2">
    <source>
        <dbReference type="Proteomes" id="UP000232323"/>
    </source>
</evidence>
<organism evidence="1 2">
    <name type="scientific">Chlamydomonas eustigma</name>
    <dbReference type="NCBI Taxonomy" id="1157962"/>
    <lineage>
        <taxon>Eukaryota</taxon>
        <taxon>Viridiplantae</taxon>
        <taxon>Chlorophyta</taxon>
        <taxon>core chlorophytes</taxon>
        <taxon>Chlorophyceae</taxon>
        <taxon>CS clade</taxon>
        <taxon>Chlamydomonadales</taxon>
        <taxon>Chlamydomonadaceae</taxon>
        <taxon>Chlamydomonas</taxon>
    </lineage>
</organism>
<gene>
    <name evidence="1" type="ORF">CEUSTIGMA_g1735.t1</name>
</gene>
<dbReference type="Proteomes" id="UP000232323">
    <property type="component" value="Unassembled WGS sequence"/>
</dbReference>
<keyword evidence="2" id="KW-1185">Reference proteome</keyword>
<dbReference type="Gene3D" id="3.40.50.1110">
    <property type="entry name" value="SGNH hydrolase"/>
    <property type="match status" value="1"/>
</dbReference>
<name>A0A250WU44_9CHLO</name>
<dbReference type="InterPro" id="IPR036514">
    <property type="entry name" value="SGNH_hydro_sf"/>
</dbReference>
<dbReference type="STRING" id="1157962.A0A250WU44"/>
<dbReference type="OrthoDB" id="544608at2759"/>
<dbReference type="PANTHER" id="PTHR34407:SF1">
    <property type="entry name" value="SGNH HYDROLASE-TYPE ESTERASE DOMAIN-CONTAINING PROTEIN"/>
    <property type="match status" value="1"/>
</dbReference>
<accession>A0A250WU44</accession>
<proteinExistence type="predicted"/>
<dbReference type="SUPFAM" id="SSF52266">
    <property type="entry name" value="SGNH hydrolase"/>
    <property type="match status" value="1"/>
</dbReference>
<protein>
    <recommendedName>
        <fullName evidence="3">SGNH hydrolase-type esterase domain-containing protein</fullName>
    </recommendedName>
</protein>
<dbReference type="EMBL" id="BEGY01000006">
    <property type="protein sequence ID" value="GAX74286.1"/>
    <property type="molecule type" value="Genomic_DNA"/>
</dbReference>
<dbReference type="AlphaFoldDB" id="A0A250WU44"/>
<comment type="caution">
    <text evidence="1">The sequence shown here is derived from an EMBL/GenBank/DDBJ whole genome shotgun (WGS) entry which is preliminary data.</text>
</comment>
<evidence type="ECO:0000313" key="1">
    <source>
        <dbReference type="EMBL" id="GAX74286.1"/>
    </source>
</evidence>
<evidence type="ECO:0008006" key="3">
    <source>
        <dbReference type="Google" id="ProtNLM"/>
    </source>
</evidence>
<reference evidence="1 2" key="1">
    <citation type="submission" date="2017-08" db="EMBL/GenBank/DDBJ databases">
        <title>Acidophilic green algal genome provides insights into adaptation to an acidic environment.</title>
        <authorList>
            <person name="Hirooka S."/>
            <person name="Hirose Y."/>
            <person name="Kanesaki Y."/>
            <person name="Higuchi S."/>
            <person name="Fujiwara T."/>
            <person name="Onuma R."/>
            <person name="Era A."/>
            <person name="Ohbayashi R."/>
            <person name="Uzuka A."/>
            <person name="Nozaki H."/>
            <person name="Yoshikawa H."/>
            <person name="Miyagishima S.Y."/>
        </authorList>
    </citation>
    <scope>NUCLEOTIDE SEQUENCE [LARGE SCALE GENOMIC DNA]</scope>
    <source>
        <strain evidence="1 2">NIES-2499</strain>
    </source>
</reference>
<dbReference type="PANTHER" id="PTHR34407">
    <property type="entry name" value="EXPRESSED PROTEIN"/>
    <property type="match status" value="1"/>
</dbReference>
<dbReference type="CDD" id="cd00229">
    <property type="entry name" value="SGNH_hydrolase"/>
    <property type="match status" value="1"/>
</dbReference>